<feature type="domain" description="N-acetylmuramoyl-L-alanine amidase" evidence="2">
    <location>
        <begin position="27"/>
        <end position="161"/>
    </location>
</feature>
<feature type="domain" description="Phage tail lysozyme" evidence="3">
    <location>
        <begin position="216"/>
        <end position="376"/>
    </location>
</feature>
<dbReference type="GO" id="GO:0009253">
    <property type="term" value="P:peptidoglycan catabolic process"/>
    <property type="evidence" value="ECO:0007669"/>
    <property type="project" value="InterPro"/>
</dbReference>
<dbReference type="Gene3D" id="1.10.530.10">
    <property type="match status" value="1"/>
</dbReference>
<evidence type="ECO:0000259" key="2">
    <source>
        <dbReference type="Pfam" id="PF01510"/>
    </source>
</evidence>
<evidence type="ECO:0000259" key="3">
    <source>
        <dbReference type="Pfam" id="PF18013"/>
    </source>
</evidence>
<dbReference type="InterPro" id="IPR002502">
    <property type="entry name" value="Amidase_domain"/>
</dbReference>
<sequence length="466" mass="52768">MNFSNSTLTEYTRLSPHHSGLRTHGIDRITPHCVVGQCTAESLGEWFSKSSTKASSNYGIDRNGRVGLYVEEKNRSWCSSSAANDQRAVTIECASDGKEPYAFRDVVYEKLATLCVDICRRNGKRKLLWIGDRERTLSYEPNPEEMVLTVHRWFAKKSCPGEWMYSRMGELAEKVTRELNGLTKDGSMATEVSADRESDRESRASAEVDTGKPVERMIWEYLMARIGNAFGVAGFMGNLYAESGLRSNNLQNSYEKKWGITDAEYTKRVDDGAYAEFLMDRAGYGLAQWTYWSRKKALWEFAKVRGVSIGDLSMQLDFIWKELTERYPGVVATMKCASTVREVSDAVLTRYEKPADQSERVRKLRAEYGERFYNMYQGNADETALKGIQNLVSQADASEATPFLVKVMVQHLNIRTGPGTNFGRVRFIPPGVYTIVEVKEGVGSKYGWARLKSGEGWISLEFCQRE</sequence>
<dbReference type="Pfam" id="PF18013">
    <property type="entry name" value="Phage_lysozyme2"/>
    <property type="match status" value="1"/>
</dbReference>
<evidence type="ECO:0000313" key="4">
    <source>
        <dbReference type="EMBL" id="SFR92219.1"/>
    </source>
</evidence>
<feature type="region of interest" description="Disordered" evidence="1">
    <location>
        <begin position="186"/>
        <end position="208"/>
    </location>
</feature>
<feature type="compositionally biased region" description="Basic and acidic residues" evidence="1">
    <location>
        <begin position="193"/>
        <end position="208"/>
    </location>
</feature>
<gene>
    <name evidence="4" type="ORF">SAMN02910262_02654</name>
</gene>
<accession>A0A1I6KLZ8</accession>
<dbReference type="Gene3D" id="2.30.30.40">
    <property type="entry name" value="SH3 Domains"/>
    <property type="match status" value="1"/>
</dbReference>
<proteinExistence type="predicted"/>
<dbReference type="InterPro" id="IPR036505">
    <property type="entry name" value="Amidase/PGRP_sf"/>
</dbReference>
<dbReference type="InterPro" id="IPR041219">
    <property type="entry name" value="Phage_lysozyme2"/>
</dbReference>
<dbReference type="Gene3D" id="3.40.80.10">
    <property type="entry name" value="Peptidoglycan recognition protein-like"/>
    <property type="match status" value="1"/>
</dbReference>
<dbReference type="GO" id="GO:0008745">
    <property type="term" value="F:N-acetylmuramoyl-L-alanine amidase activity"/>
    <property type="evidence" value="ECO:0007669"/>
    <property type="project" value="InterPro"/>
</dbReference>
<dbReference type="Proteomes" id="UP000214760">
    <property type="component" value="Unassembled WGS sequence"/>
</dbReference>
<dbReference type="Pfam" id="PF01510">
    <property type="entry name" value="Amidase_2"/>
    <property type="match status" value="1"/>
</dbReference>
<reference evidence="4 5" key="1">
    <citation type="submission" date="2016-10" db="EMBL/GenBank/DDBJ databases">
        <authorList>
            <person name="de Groot N.N."/>
        </authorList>
    </citation>
    <scope>NUCLEOTIDE SEQUENCE [LARGE SCALE GENOMIC DNA]</scope>
    <source>
        <strain evidence="4 5">F</strain>
    </source>
</reference>
<dbReference type="EMBL" id="FOZC01000025">
    <property type="protein sequence ID" value="SFR92219.1"/>
    <property type="molecule type" value="Genomic_DNA"/>
</dbReference>
<dbReference type="AlphaFoldDB" id="A0A1I6KLZ8"/>
<dbReference type="SUPFAM" id="SSF55846">
    <property type="entry name" value="N-acetylmuramoyl-L-alanine amidase-like"/>
    <property type="match status" value="1"/>
</dbReference>
<evidence type="ECO:0000256" key="1">
    <source>
        <dbReference type="SAM" id="MobiDB-lite"/>
    </source>
</evidence>
<name>A0A1I6KLZ8_9FIRM</name>
<dbReference type="RefSeq" id="WP_038288822.1">
    <property type="nucleotide sequence ID" value="NZ_FOZC01000025.1"/>
</dbReference>
<organism evidence="4 5">
    <name type="scientific">[Clostridium] aminophilum</name>
    <dbReference type="NCBI Taxonomy" id="1526"/>
    <lineage>
        <taxon>Bacteria</taxon>
        <taxon>Bacillati</taxon>
        <taxon>Bacillota</taxon>
        <taxon>Clostridia</taxon>
        <taxon>Lachnospirales</taxon>
        <taxon>Lachnospiraceae</taxon>
    </lineage>
</organism>
<evidence type="ECO:0000313" key="5">
    <source>
        <dbReference type="Proteomes" id="UP000214760"/>
    </source>
</evidence>
<protein>
    <submittedName>
        <fullName evidence="4">N-acetylmuramoyl-L-alanine amidase</fullName>
    </submittedName>
</protein>